<comment type="catalytic activity">
    <reaction evidence="11">
        <text>L-leucine + 2-oxoglutarate = 4-methyl-2-oxopentanoate + L-glutamate</text>
        <dbReference type="Rhea" id="RHEA:18321"/>
        <dbReference type="ChEBI" id="CHEBI:16810"/>
        <dbReference type="ChEBI" id="CHEBI:17865"/>
        <dbReference type="ChEBI" id="CHEBI:29985"/>
        <dbReference type="ChEBI" id="CHEBI:57427"/>
        <dbReference type="EC" id="2.6.1.42"/>
    </reaction>
</comment>
<comment type="caution">
    <text evidence="12">The sequence shown here is derived from an EMBL/GenBank/DDBJ whole genome shotgun (WGS) entry which is preliminary data.</text>
</comment>
<sequence length="284" mass="30829">MSAIVPDALHFIDGSWVKGDPFILRAFDHATWLMGGVFDGARAFEGVTPDLELHCQRAVRSARNMGLASPLSAGEIQEIVLDGVAKFPRGTALYIRPFLWSTAGWMQPDPASTRIAISLTATPMPEPKPFRVMLSRFRRPSPETAPTDAKAVCLYAQAGRAAGEAVSKGFDDAVMLDPLGNVAEFSAANLWIAKDGAAITPAPNGTFLNGITRQRLIKLFTAAGVPVYERSFGFQDVLEADEVFSSGNFGKVLPVTGVEDREKPLGAIYSLARRLYWDFAHSRN</sequence>
<proteinExistence type="inferred from homology"/>
<evidence type="ECO:0000313" key="13">
    <source>
        <dbReference type="Proteomes" id="UP001230156"/>
    </source>
</evidence>
<comment type="catalytic activity">
    <reaction evidence="10">
        <text>L-isoleucine + 2-oxoglutarate = (S)-3-methyl-2-oxopentanoate + L-glutamate</text>
        <dbReference type="Rhea" id="RHEA:24801"/>
        <dbReference type="ChEBI" id="CHEBI:16810"/>
        <dbReference type="ChEBI" id="CHEBI:29985"/>
        <dbReference type="ChEBI" id="CHEBI:35146"/>
        <dbReference type="ChEBI" id="CHEBI:58045"/>
        <dbReference type="EC" id="2.6.1.42"/>
    </reaction>
</comment>
<evidence type="ECO:0000256" key="7">
    <source>
        <dbReference type="ARBA" id="ARBA00014472"/>
    </source>
</evidence>
<evidence type="ECO:0000256" key="5">
    <source>
        <dbReference type="ARBA" id="ARBA00009320"/>
    </source>
</evidence>
<keyword evidence="12" id="KW-0032">Aminotransferase</keyword>
<evidence type="ECO:0000256" key="3">
    <source>
        <dbReference type="ARBA" id="ARBA00004931"/>
    </source>
</evidence>
<keyword evidence="13" id="KW-1185">Reference proteome</keyword>
<evidence type="ECO:0000256" key="9">
    <source>
        <dbReference type="ARBA" id="ARBA00048212"/>
    </source>
</evidence>
<accession>A0ABU0YPB2</accession>
<dbReference type="GO" id="GO:0004084">
    <property type="term" value="F:branched-chain-amino-acid transaminase activity"/>
    <property type="evidence" value="ECO:0007669"/>
    <property type="project" value="UniProtKB-EC"/>
</dbReference>
<comment type="catalytic activity">
    <reaction evidence="9">
        <text>L-valine + 2-oxoglutarate = 3-methyl-2-oxobutanoate + L-glutamate</text>
        <dbReference type="Rhea" id="RHEA:24813"/>
        <dbReference type="ChEBI" id="CHEBI:11851"/>
        <dbReference type="ChEBI" id="CHEBI:16810"/>
        <dbReference type="ChEBI" id="CHEBI:29985"/>
        <dbReference type="ChEBI" id="CHEBI:57762"/>
        <dbReference type="EC" id="2.6.1.42"/>
    </reaction>
</comment>
<evidence type="ECO:0000313" key="12">
    <source>
        <dbReference type="EMBL" id="MDQ7248473.1"/>
    </source>
</evidence>
<evidence type="ECO:0000256" key="1">
    <source>
        <dbReference type="ARBA" id="ARBA00003109"/>
    </source>
</evidence>
<comment type="pathway">
    <text evidence="2">Amino-acid biosynthesis; L-isoleucine biosynthesis; L-isoleucine from 2-oxobutanoate: step 4/4.</text>
</comment>
<comment type="pathway">
    <text evidence="3">Amino-acid biosynthesis; L-valine biosynthesis; L-valine from pyruvate: step 4/4.</text>
</comment>
<dbReference type="InterPro" id="IPR043132">
    <property type="entry name" value="BCAT-like_C"/>
</dbReference>
<dbReference type="EC" id="2.6.1.42" evidence="6"/>
<evidence type="ECO:0000256" key="10">
    <source>
        <dbReference type="ARBA" id="ARBA00048798"/>
    </source>
</evidence>
<evidence type="ECO:0000256" key="8">
    <source>
        <dbReference type="ARBA" id="ARBA00023304"/>
    </source>
</evidence>
<keyword evidence="8" id="KW-0028">Amino-acid biosynthesis</keyword>
<keyword evidence="8" id="KW-0100">Branched-chain amino acid biosynthesis</keyword>
<evidence type="ECO:0000256" key="4">
    <source>
        <dbReference type="ARBA" id="ARBA00005072"/>
    </source>
</evidence>
<dbReference type="Pfam" id="PF01063">
    <property type="entry name" value="Aminotran_4"/>
    <property type="match status" value="1"/>
</dbReference>
<keyword evidence="12" id="KW-0808">Transferase</keyword>
<evidence type="ECO:0000256" key="11">
    <source>
        <dbReference type="ARBA" id="ARBA00049229"/>
    </source>
</evidence>
<dbReference type="InterPro" id="IPR036038">
    <property type="entry name" value="Aminotransferase-like"/>
</dbReference>
<dbReference type="PANTHER" id="PTHR42743:SF11">
    <property type="entry name" value="AMINODEOXYCHORISMATE LYASE"/>
    <property type="match status" value="1"/>
</dbReference>
<evidence type="ECO:0000256" key="2">
    <source>
        <dbReference type="ARBA" id="ARBA00004824"/>
    </source>
</evidence>
<dbReference type="EMBL" id="JAUYVI010000004">
    <property type="protein sequence ID" value="MDQ7248473.1"/>
    <property type="molecule type" value="Genomic_DNA"/>
</dbReference>
<dbReference type="Gene3D" id="3.20.10.10">
    <property type="entry name" value="D-amino Acid Aminotransferase, subunit A, domain 2"/>
    <property type="match status" value="1"/>
</dbReference>
<dbReference type="SUPFAM" id="SSF56752">
    <property type="entry name" value="D-aminoacid aminotransferase-like PLP-dependent enzymes"/>
    <property type="match status" value="1"/>
</dbReference>
<dbReference type="Gene3D" id="3.30.470.10">
    <property type="match status" value="1"/>
</dbReference>
<dbReference type="Proteomes" id="UP001230156">
    <property type="component" value="Unassembled WGS sequence"/>
</dbReference>
<comment type="pathway">
    <text evidence="4">Amino-acid biosynthesis; L-leucine biosynthesis; L-leucine from 3-methyl-2-oxobutanoate: step 4/4.</text>
</comment>
<organism evidence="12 13">
    <name type="scientific">Dongia sedimenti</name>
    <dbReference type="NCBI Taxonomy" id="3064282"/>
    <lineage>
        <taxon>Bacteria</taxon>
        <taxon>Pseudomonadati</taxon>
        <taxon>Pseudomonadota</taxon>
        <taxon>Alphaproteobacteria</taxon>
        <taxon>Rhodospirillales</taxon>
        <taxon>Dongiaceae</taxon>
        <taxon>Dongia</taxon>
    </lineage>
</organism>
<reference evidence="13" key="1">
    <citation type="submission" date="2023-08" db="EMBL/GenBank/DDBJ databases">
        <title>Rhodospirillaceae gen. nov., a novel taxon isolated from the Yangtze River Yuezi River estuary sludge.</title>
        <authorList>
            <person name="Ruan L."/>
        </authorList>
    </citation>
    <scope>NUCLEOTIDE SEQUENCE [LARGE SCALE GENOMIC DNA]</scope>
    <source>
        <strain evidence="13">R-7</strain>
    </source>
</reference>
<protein>
    <recommendedName>
        <fullName evidence="7">Probable branched-chain-amino-acid aminotransferase</fullName>
        <ecNumber evidence="6">2.6.1.42</ecNumber>
    </recommendedName>
</protein>
<dbReference type="NCBIfam" id="NF009896">
    <property type="entry name" value="PRK13356.1"/>
    <property type="match status" value="1"/>
</dbReference>
<evidence type="ECO:0000256" key="6">
    <source>
        <dbReference type="ARBA" id="ARBA00013053"/>
    </source>
</evidence>
<dbReference type="PANTHER" id="PTHR42743">
    <property type="entry name" value="AMINO-ACID AMINOTRANSFERASE"/>
    <property type="match status" value="1"/>
</dbReference>
<dbReference type="InterPro" id="IPR050571">
    <property type="entry name" value="Class-IV_PLP-Dep_Aminotrnsfr"/>
</dbReference>
<name>A0ABU0YPB2_9PROT</name>
<dbReference type="InterPro" id="IPR043131">
    <property type="entry name" value="BCAT-like_N"/>
</dbReference>
<dbReference type="InterPro" id="IPR001544">
    <property type="entry name" value="Aminotrans_IV"/>
</dbReference>
<comment type="similarity">
    <text evidence="5">Belongs to the class-IV pyridoxal-phosphate-dependent aminotransferase family.</text>
</comment>
<dbReference type="RefSeq" id="WP_379955954.1">
    <property type="nucleotide sequence ID" value="NZ_JAUYVI010000004.1"/>
</dbReference>
<comment type="function">
    <text evidence="1">Acts on leucine, isoleucine and valine.</text>
</comment>
<gene>
    <name evidence="12" type="ORF">Q8A70_12385</name>
</gene>